<dbReference type="InterPro" id="IPR036013">
    <property type="entry name" value="Band_7/SPFH_dom_sf"/>
</dbReference>
<comment type="subcellular location">
    <subcellularLocation>
        <location evidence="1">Membrane</location>
        <topology evidence="1">Single-pass membrane protein</topology>
    </subcellularLocation>
</comment>
<dbReference type="PANTHER" id="PTHR42911:SF1">
    <property type="entry name" value="MODULATOR OF FTSH PROTEASE HFLC"/>
    <property type="match status" value="1"/>
</dbReference>
<evidence type="ECO:0000313" key="10">
    <source>
        <dbReference type="EMBL" id="QDY69287.1"/>
    </source>
</evidence>
<protein>
    <recommendedName>
        <fullName evidence="6">Protein HflC</fullName>
    </recommendedName>
</protein>
<dbReference type="GO" id="GO:0008233">
    <property type="term" value="F:peptidase activity"/>
    <property type="evidence" value="ECO:0007669"/>
    <property type="project" value="UniProtKB-KW"/>
</dbReference>
<keyword evidence="11" id="KW-1185">Reference proteome</keyword>
<sequence length="362" mass="40046">MKTISLFAAGVAVAVAVTASSAVYTIGEVEQAIVTQFGKPVGAPITTAGLKVKLPVIQTVNRIDRRVLEWDGSPSDMPTKDKLYISVDLFARWQITDPLQYFLRLRDERSAQSRLDDILGSETRNAVAKHELIEIIRTTKGRTPLRDNLLTDQELAQDIGALVPITKGRALVEQQIFEAAAEKVRVFGIELLDIRFKRINYNESVRPKIYDRMISERRQIAERFLSEGNGEAARIQGNRVRDLNKIQSEAYRAVEEIRGAADAAAADIYSGAYNVDAVSSEFYDFTRTMQAYGDMISDDTTLVLTTDSDMFRFLRGMQVEVQSVRDPPSATSDGGVASTYFDPHQSGAVEPVADRTGADAAQ</sequence>
<name>A0A5B8J451_9RHOB</name>
<gene>
    <name evidence="10" type="primary">hflC</name>
    <name evidence="10" type="ORF">FPZ52_06330</name>
</gene>
<comment type="function">
    <text evidence="6">HflC and HflK could regulate a protease.</text>
</comment>
<keyword evidence="10" id="KW-0645">Protease</keyword>
<organism evidence="10 11">
    <name type="scientific">Qingshengfaniella alkalisoli</name>
    <dbReference type="NCBI Taxonomy" id="2599296"/>
    <lineage>
        <taxon>Bacteria</taxon>
        <taxon>Pseudomonadati</taxon>
        <taxon>Pseudomonadota</taxon>
        <taxon>Alphaproteobacteria</taxon>
        <taxon>Rhodobacterales</taxon>
        <taxon>Paracoccaceae</taxon>
        <taxon>Qingshengfaniella</taxon>
    </lineage>
</organism>
<evidence type="ECO:0000256" key="5">
    <source>
        <dbReference type="ARBA" id="ARBA00023136"/>
    </source>
</evidence>
<evidence type="ECO:0000256" key="4">
    <source>
        <dbReference type="ARBA" id="ARBA00022989"/>
    </source>
</evidence>
<proteinExistence type="inferred from homology"/>
<dbReference type="SMART" id="SM00244">
    <property type="entry name" value="PHB"/>
    <property type="match status" value="1"/>
</dbReference>
<evidence type="ECO:0000259" key="9">
    <source>
        <dbReference type="SMART" id="SM00244"/>
    </source>
</evidence>
<dbReference type="Gene3D" id="3.30.479.30">
    <property type="entry name" value="Band 7 domain"/>
    <property type="match status" value="1"/>
</dbReference>
<feature type="domain" description="Band 7" evidence="9">
    <location>
        <begin position="21"/>
        <end position="213"/>
    </location>
</feature>
<accession>A0A5B8J451</accession>
<dbReference type="Pfam" id="PF01145">
    <property type="entry name" value="Band_7"/>
    <property type="match status" value="1"/>
</dbReference>
<dbReference type="InterPro" id="IPR010200">
    <property type="entry name" value="HflC"/>
</dbReference>
<dbReference type="PANTHER" id="PTHR42911">
    <property type="entry name" value="MODULATOR OF FTSH PROTEASE HFLC"/>
    <property type="match status" value="1"/>
</dbReference>
<dbReference type="PIRSF" id="PIRSF005651">
    <property type="entry name" value="HflC"/>
    <property type="match status" value="1"/>
</dbReference>
<dbReference type="AlphaFoldDB" id="A0A5B8J451"/>
<dbReference type="EMBL" id="CP042261">
    <property type="protein sequence ID" value="QDY69287.1"/>
    <property type="molecule type" value="Genomic_DNA"/>
</dbReference>
<evidence type="ECO:0000256" key="7">
    <source>
        <dbReference type="SAM" id="MobiDB-lite"/>
    </source>
</evidence>
<keyword evidence="8" id="KW-0732">Signal</keyword>
<dbReference type="KEGG" id="lit:FPZ52_06330"/>
<keyword evidence="5" id="KW-0472">Membrane</keyword>
<comment type="similarity">
    <text evidence="2 6">Belongs to the band 7/mec-2 family. HflC subfamily.</text>
</comment>
<dbReference type="Proteomes" id="UP000318483">
    <property type="component" value="Chromosome"/>
</dbReference>
<dbReference type="OrthoDB" id="9812991at2"/>
<reference evidence="10 11" key="1">
    <citation type="submission" date="2019-07" db="EMBL/GenBank/DDBJ databases">
        <title>Litoreibacter alkalisoli sp. nov., isolated from saline-alkaline soil.</title>
        <authorList>
            <person name="Wang S."/>
            <person name="Xu L."/>
            <person name="Xing Y.-T."/>
            <person name="Sun J.-Q."/>
        </authorList>
    </citation>
    <scope>NUCLEOTIDE SEQUENCE [LARGE SCALE GENOMIC DNA]</scope>
    <source>
        <strain evidence="10 11">LN3S51</strain>
    </source>
</reference>
<keyword evidence="3" id="KW-0812">Transmembrane</keyword>
<dbReference type="GO" id="GO:0016020">
    <property type="term" value="C:membrane"/>
    <property type="evidence" value="ECO:0007669"/>
    <property type="project" value="UniProtKB-SubCell"/>
</dbReference>
<evidence type="ECO:0000256" key="3">
    <source>
        <dbReference type="ARBA" id="ARBA00022692"/>
    </source>
</evidence>
<dbReference type="NCBIfam" id="TIGR01932">
    <property type="entry name" value="hflC"/>
    <property type="match status" value="1"/>
</dbReference>
<feature type="region of interest" description="Disordered" evidence="7">
    <location>
        <begin position="323"/>
        <end position="362"/>
    </location>
</feature>
<feature type="compositionally biased region" description="Basic and acidic residues" evidence="7">
    <location>
        <begin position="352"/>
        <end position="362"/>
    </location>
</feature>
<keyword evidence="10" id="KW-0378">Hydrolase</keyword>
<dbReference type="CDD" id="cd03405">
    <property type="entry name" value="SPFH_HflC"/>
    <property type="match status" value="1"/>
</dbReference>
<dbReference type="GO" id="GO:0006508">
    <property type="term" value="P:proteolysis"/>
    <property type="evidence" value="ECO:0007669"/>
    <property type="project" value="UniProtKB-KW"/>
</dbReference>
<evidence type="ECO:0000313" key="11">
    <source>
        <dbReference type="Proteomes" id="UP000318483"/>
    </source>
</evidence>
<evidence type="ECO:0000256" key="6">
    <source>
        <dbReference type="PIRNR" id="PIRNR005651"/>
    </source>
</evidence>
<keyword evidence="4" id="KW-1133">Transmembrane helix</keyword>
<feature type="signal peptide" evidence="8">
    <location>
        <begin position="1"/>
        <end position="21"/>
    </location>
</feature>
<evidence type="ECO:0000256" key="1">
    <source>
        <dbReference type="ARBA" id="ARBA00004167"/>
    </source>
</evidence>
<dbReference type="InterPro" id="IPR001107">
    <property type="entry name" value="Band_7"/>
</dbReference>
<dbReference type="RefSeq" id="WP_146364667.1">
    <property type="nucleotide sequence ID" value="NZ_CP042261.1"/>
</dbReference>
<evidence type="ECO:0000256" key="8">
    <source>
        <dbReference type="SAM" id="SignalP"/>
    </source>
</evidence>
<dbReference type="SUPFAM" id="SSF117892">
    <property type="entry name" value="Band 7/SPFH domain"/>
    <property type="match status" value="1"/>
</dbReference>
<feature type="chain" id="PRO_5023079043" description="Protein HflC" evidence="8">
    <location>
        <begin position="22"/>
        <end position="362"/>
    </location>
</feature>
<evidence type="ECO:0000256" key="2">
    <source>
        <dbReference type="ARBA" id="ARBA00007862"/>
    </source>
</evidence>